<name>A0A8H3J328_9LECA</name>
<dbReference type="Gene3D" id="3.40.366.10">
    <property type="entry name" value="Malonyl-Coenzyme A Acyl Carrier Protein, domain 2"/>
    <property type="match status" value="1"/>
</dbReference>
<dbReference type="Pfam" id="PF16197">
    <property type="entry name" value="KAsynt_C_assoc"/>
    <property type="match status" value="1"/>
</dbReference>
<dbReference type="SMART" id="SM00827">
    <property type="entry name" value="PKS_AT"/>
    <property type="match status" value="1"/>
</dbReference>
<dbReference type="PANTHER" id="PTHR43775">
    <property type="entry name" value="FATTY ACID SYNTHASE"/>
    <property type="match status" value="1"/>
</dbReference>
<dbReference type="InterPro" id="IPR036291">
    <property type="entry name" value="NAD(P)-bd_dom_sf"/>
</dbReference>
<dbReference type="SUPFAM" id="SSF53335">
    <property type="entry name" value="S-adenosyl-L-methionine-dependent methyltransferases"/>
    <property type="match status" value="1"/>
</dbReference>
<dbReference type="Pfam" id="PF00550">
    <property type="entry name" value="PP-binding"/>
    <property type="match status" value="1"/>
</dbReference>
<sequence>MSEEQNDQANGIFNASSNGSDAHTNGDGNGDGVKRHSKGTYEPGGPCLDESNHILEPVAIVGMAMRLPGSIHNAEDFWDLLINKRDGRSRVPSNRYNIAAFYGPGKPGHVNAQHGYFLDHLNLAHIDASFWSMTKQEAELIDPQQRLLLEVVYECLENAGATDWRGKNIGCYVGCFGEDWLDMDAKDIANSHMYRLAGFSESFIANRVSYEFDFKGPSMTIRTACSSSLTGLHDACQALYNGDCTSAMVAGTNIIMTPRMTIALTELGAISPTGSCKSFDVDADGYARGEAVSALYIKKLSDAVRDGDCVRAVIRSTCVNHDGRTVGLTKPSTEAHEALLRRGHQLAGIHDLSKTAMIECHGTGTQTGDVVETKAVANAFGEHGIYIGSVKPNLGHSEGASGISSVIKMVLALEHRVIPPNINFNNPNPRIPWKQAKLKVPVNVMPWPADRADRVGVNSFGIGGSNAHVLLESAPAQKLDRPTPPVDLCQERPNLLVFSANHPKSLSRSIDNHASYLSSHPDSLNDMTYTLSTKREPLSHRAFCIASEEDTLESSRINRPAGIPNVIFIFTGQGAQWARMGRELILKEPSFSDSIRRLEKVLSSLPMPPSWGLRDEIFKPKSKSRLSEAELSQPCCTAIQVALVDLLTKWNIEPAGVVGHSSGEIAAAYASGALTATEAILAAYYRGLATLGLGKVHQGRMAAIGLGRAQVVSYLRTGVIIGCENSPNSTTLTGDSEILEQIMASIKNDQPDVLVRPLQVECAYHSHHMKTVEAKYSNFLSQAIHAKEPTVPFYSSVTGGLSRKGENLSASYWLQNMVSPVLFFSAVSAIIDTVSQPLVFLEIGPHAALAGPVGQIMKKKAKEAHYVSTLVRNEDALMSLLKTAGELWLSNVDVMFESINPPGKLLTDLPTYPWNYEGQYWYESRLSKEWRQRKFPPHEILGVRLAETSEIDPAWRNVLHLDNVVWIQDHEVAHDILLPAAGYIAMIGEAIRQLTDLVDYTVRAVHFISALIIDKDNSVELQTHLRRVRLTTTLDSEWYEFSIASLSGTTWAKHCVGQVRGGAEYKMPVPTVESFQRQVPSSTWYRVMARSGLNYGPKFRGLSHISAHVSKPKAAATLNDKLGGKGTPYQLHPATMDSSFQLIICAAFQGVGRLFNKLSVPTHIEELYISPAKEAISIQAEAQSSSTGALTGSLVGVSAGELVINLEGFRSTPLGDNNEDQSEDPHAAAELEWKSDINLLDVAQLMRPVKDITKCHLLVERLALACMIESSTRLRNVQTAHPYLEKYRAWLDTRRGLALEGQYPNIHDCSLIAALDSTQRVKLIEQLFTQSLNTEAAAVAIAIHKTLKHSTNVFLGNTSPSDLLMGDDLLIEVFDFMQLCDNSEFFELLGHNKPEMKILEIGAGKVGISSPIISHLKSAYGERLYSSYIYTDVSARSLAIPQERYKAVEGLEYAVLDITQDPITQGFEAESFDLIVASNALHTTKKLKETLSNVRKLLRPCGRLFLQELDPSTKWINYLMGLHPGWWLGREDNRMIEPYVNSERWKKELKSAGFGRIDAVAHDGHLLNNIIARPTRQRKAQRITVLLRDQLSQSSEKIIQQLRERRYELDFCTLDQVPKIGQDIISILDVEAPFLYLVSVKDFGAFKSFISRVQDAGILWVTGAAQIGCQNPDYSLILGMARTVRAEHMIDFATLELENFDNAVAWRATADVLHEFQHRARDSDNDPTLEYVLSDGRVQVSRYHWVSVSNELMSAKNNSNPKRLEISKPGIMNTLAWKQDKPTDLKGEFVEIETWAVGLNFKDVLMSMGMNDIVDRGIGLESSGIVRKVGPEVKHLNVGDRVLCCTDGSFSTIWYMSELLCAKIPDSLSFEEAATIPVVYTTAIASLMDLARLSKDQSVLIHSACGGVGIAAIQIAKMIGAEIFCTVSSQEKVSFLMQAFDISQNHIFSSRDTSFLPDLLRETGNKGVNVVLNSLSGELLHASWKCVAAFGTMVEIGNRDLIGNGTLAMKPFGNNRTFVGFELSQLCSYRRNVIHDLLRRAMLFYEQGYIKPIWPVKYFEAAHVEHALRYMQKGSHIGKIVVTFPKDAKVLEATTYPRDLVLRPDMSYLSVGGLGGLGRSIASWMVEKGAKHLIFMSRSAGSVTSEDQYIKELTACGCSVQTFSGSVSCLSDVKRVVSSAAKPIAGLLQASMVIDGAVLDQMSFEQWQNGLLPKVQGTWNLHKALLAQKEPLDFFFLFSSVCGMHGQWGHANYASGSTFLDAFVQYRHSLGLPASVLDIGAMEDVGYLSQNSSVLDKFHATSHHTLHEQDLLDSLQLMIDRSNPPPRSRPSSSIAAAVNSSPTKTIGYVNQSQVAIGVRSTLPLSAPGNHIQWKKDPRMAVYRNLESLGARSTDSSSKDEGLKRLLRDASKNPALLDLPDSIAFLAKETGATLFGFMMRGDEEPSIDAPLTSLGIDSLVGIELRNWFRQKVEAEFTVLELLSSNNIMHLGEQAAAKLKEKLQARL</sequence>
<dbReference type="EMBL" id="CAJPDT010000121">
    <property type="protein sequence ID" value="CAF9939668.1"/>
    <property type="molecule type" value="Genomic_DNA"/>
</dbReference>
<dbReference type="InterPro" id="IPR020843">
    <property type="entry name" value="ER"/>
</dbReference>
<feature type="compositionally biased region" description="Polar residues" evidence="9">
    <location>
        <begin position="7"/>
        <end position="23"/>
    </location>
</feature>
<keyword evidence="3" id="KW-0489">Methyltransferase</keyword>
<dbReference type="SUPFAM" id="SSF55048">
    <property type="entry name" value="Probable ACP-binding domain of malonyl-CoA ACP transacylase"/>
    <property type="match status" value="1"/>
</dbReference>
<keyword evidence="5" id="KW-0521">NADP</keyword>
<evidence type="ECO:0000313" key="13">
    <source>
        <dbReference type="Proteomes" id="UP000664534"/>
    </source>
</evidence>
<dbReference type="PROSITE" id="PS52004">
    <property type="entry name" value="KS3_2"/>
    <property type="match status" value="1"/>
</dbReference>
<dbReference type="InterPro" id="IPR014031">
    <property type="entry name" value="Ketoacyl_synth_C"/>
</dbReference>
<dbReference type="InterPro" id="IPR011032">
    <property type="entry name" value="GroES-like_sf"/>
</dbReference>
<keyword evidence="7" id="KW-0012">Acyltransferase</keyword>
<feature type="domain" description="Ketosynthase family 3 (KS3)" evidence="10">
    <location>
        <begin position="55"/>
        <end position="473"/>
    </location>
</feature>
<evidence type="ECO:0000256" key="4">
    <source>
        <dbReference type="ARBA" id="ARBA00022679"/>
    </source>
</evidence>
<protein>
    <recommendedName>
        <fullName evidence="14">Carrier domain-containing protein</fullName>
    </recommendedName>
</protein>
<organism evidence="12 13">
    <name type="scientific">Imshaugia aleurites</name>
    <dbReference type="NCBI Taxonomy" id="172621"/>
    <lineage>
        <taxon>Eukaryota</taxon>
        <taxon>Fungi</taxon>
        <taxon>Dikarya</taxon>
        <taxon>Ascomycota</taxon>
        <taxon>Pezizomycotina</taxon>
        <taxon>Lecanoromycetes</taxon>
        <taxon>OSLEUM clade</taxon>
        <taxon>Lecanoromycetidae</taxon>
        <taxon>Lecanorales</taxon>
        <taxon>Lecanorineae</taxon>
        <taxon>Parmeliaceae</taxon>
        <taxon>Imshaugia</taxon>
    </lineage>
</organism>
<dbReference type="Pfam" id="PF13602">
    <property type="entry name" value="ADH_zinc_N_2"/>
    <property type="match status" value="1"/>
</dbReference>
<dbReference type="Gene3D" id="3.40.50.150">
    <property type="entry name" value="Vaccinia Virus protein VP39"/>
    <property type="match status" value="1"/>
</dbReference>
<evidence type="ECO:0000256" key="6">
    <source>
        <dbReference type="ARBA" id="ARBA00023268"/>
    </source>
</evidence>
<keyword evidence="2" id="KW-0597">Phosphoprotein</keyword>
<dbReference type="Pfam" id="PF00698">
    <property type="entry name" value="Acyl_transf_1"/>
    <property type="match status" value="1"/>
</dbReference>
<dbReference type="InterPro" id="IPR049900">
    <property type="entry name" value="PKS_mFAS_DH"/>
</dbReference>
<dbReference type="GO" id="GO:0032259">
    <property type="term" value="P:methylation"/>
    <property type="evidence" value="ECO:0007669"/>
    <property type="project" value="UniProtKB-KW"/>
</dbReference>
<dbReference type="GO" id="GO:0016491">
    <property type="term" value="F:oxidoreductase activity"/>
    <property type="evidence" value="ECO:0007669"/>
    <property type="project" value="InterPro"/>
</dbReference>
<dbReference type="SMART" id="SM00826">
    <property type="entry name" value="PKS_DH"/>
    <property type="match status" value="1"/>
</dbReference>
<dbReference type="PANTHER" id="PTHR43775:SF49">
    <property type="entry name" value="SYNTHASE, PUTATIVE (JCVI)-RELATED"/>
    <property type="match status" value="1"/>
</dbReference>
<dbReference type="PROSITE" id="PS00012">
    <property type="entry name" value="PHOSPHOPANTETHEINE"/>
    <property type="match status" value="1"/>
</dbReference>
<dbReference type="Gene3D" id="3.90.180.10">
    <property type="entry name" value="Medium-chain alcohol dehydrogenases, catalytic domain"/>
    <property type="match status" value="1"/>
</dbReference>
<proteinExistence type="predicted"/>
<dbReference type="Pfam" id="PF00109">
    <property type="entry name" value="ketoacyl-synt"/>
    <property type="match status" value="1"/>
</dbReference>
<comment type="caution">
    <text evidence="12">The sequence shown here is derived from an EMBL/GenBank/DDBJ whole genome shotgun (WGS) entry which is preliminary data.</text>
</comment>
<dbReference type="PROSITE" id="PS52019">
    <property type="entry name" value="PKS_MFAS_DH"/>
    <property type="match status" value="1"/>
</dbReference>
<dbReference type="InterPro" id="IPR032821">
    <property type="entry name" value="PKS_assoc"/>
</dbReference>
<dbReference type="InterPro" id="IPR049552">
    <property type="entry name" value="PKS_DH_N"/>
</dbReference>
<dbReference type="Pfam" id="PF21089">
    <property type="entry name" value="PKS_DH_N"/>
    <property type="match status" value="1"/>
</dbReference>
<dbReference type="Gene3D" id="3.40.50.720">
    <property type="entry name" value="NAD(P)-binding Rossmann-like Domain"/>
    <property type="match status" value="1"/>
</dbReference>
<feature type="active site" description="Proton acceptor; for dehydratase activity" evidence="8">
    <location>
        <position position="970"/>
    </location>
</feature>
<evidence type="ECO:0000259" key="11">
    <source>
        <dbReference type="PROSITE" id="PS52019"/>
    </source>
</evidence>
<dbReference type="SMART" id="SM00823">
    <property type="entry name" value="PKS_PP"/>
    <property type="match status" value="1"/>
</dbReference>
<feature type="domain" description="PKS/mFAS DH" evidence="11">
    <location>
        <begin position="938"/>
        <end position="1220"/>
    </location>
</feature>
<dbReference type="GO" id="GO:0044550">
    <property type="term" value="P:secondary metabolite biosynthetic process"/>
    <property type="evidence" value="ECO:0007669"/>
    <property type="project" value="UniProtKB-ARBA"/>
</dbReference>
<accession>A0A8H3J328</accession>
<dbReference type="InterPro" id="IPR013217">
    <property type="entry name" value="Methyltransf_12"/>
</dbReference>
<dbReference type="InterPro" id="IPR013154">
    <property type="entry name" value="ADH-like_N"/>
</dbReference>
<keyword evidence="13" id="KW-1185">Reference proteome</keyword>
<dbReference type="SUPFAM" id="SSF52151">
    <property type="entry name" value="FabD/lysophospholipase-like"/>
    <property type="match status" value="1"/>
</dbReference>
<feature type="region of interest" description="Disordered" evidence="9">
    <location>
        <begin position="1"/>
        <end position="48"/>
    </location>
</feature>
<evidence type="ECO:0000259" key="10">
    <source>
        <dbReference type="PROSITE" id="PS52004"/>
    </source>
</evidence>
<dbReference type="InterPro" id="IPR009081">
    <property type="entry name" value="PP-bd_ACP"/>
</dbReference>
<evidence type="ECO:0000256" key="7">
    <source>
        <dbReference type="ARBA" id="ARBA00023315"/>
    </source>
</evidence>
<evidence type="ECO:0000313" key="12">
    <source>
        <dbReference type="EMBL" id="CAF9939668.1"/>
    </source>
</evidence>
<evidence type="ECO:0008006" key="14">
    <source>
        <dbReference type="Google" id="ProtNLM"/>
    </source>
</evidence>
<dbReference type="InterPro" id="IPR020841">
    <property type="entry name" value="PKS_Beta-ketoAc_synthase_dom"/>
</dbReference>
<dbReference type="CDD" id="cd05195">
    <property type="entry name" value="enoyl_red"/>
    <property type="match status" value="1"/>
</dbReference>
<dbReference type="SMART" id="SM00829">
    <property type="entry name" value="PKS_ER"/>
    <property type="match status" value="1"/>
</dbReference>
<dbReference type="SUPFAM" id="SSF51735">
    <property type="entry name" value="NAD(P)-binding Rossmann-fold domains"/>
    <property type="match status" value="2"/>
</dbReference>
<dbReference type="OrthoDB" id="329835at2759"/>
<evidence type="ECO:0000256" key="2">
    <source>
        <dbReference type="ARBA" id="ARBA00022553"/>
    </source>
</evidence>
<dbReference type="InterPro" id="IPR029063">
    <property type="entry name" value="SAM-dependent_MTases_sf"/>
</dbReference>
<dbReference type="SUPFAM" id="SSF50129">
    <property type="entry name" value="GroES-like"/>
    <property type="match status" value="1"/>
</dbReference>
<dbReference type="InterPro" id="IPR016035">
    <property type="entry name" value="Acyl_Trfase/lysoPLipase"/>
</dbReference>
<gene>
    <name evidence="12" type="ORF">IMSHALPRED_001590</name>
</gene>
<dbReference type="InterPro" id="IPR049551">
    <property type="entry name" value="PKS_DH_C"/>
</dbReference>
<dbReference type="InterPro" id="IPR057326">
    <property type="entry name" value="KR_dom"/>
</dbReference>
<keyword evidence="6" id="KW-0511">Multifunctional enzyme</keyword>
<feature type="active site" description="Proton donor; for dehydratase activity" evidence="8">
    <location>
        <position position="1137"/>
    </location>
</feature>
<feature type="region of interest" description="C-terminal hotdog fold" evidence="8">
    <location>
        <begin position="1076"/>
        <end position="1220"/>
    </location>
</feature>
<dbReference type="Pfam" id="PF08242">
    <property type="entry name" value="Methyltransf_12"/>
    <property type="match status" value="1"/>
</dbReference>
<evidence type="ECO:0000256" key="1">
    <source>
        <dbReference type="ARBA" id="ARBA00022450"/>
    </source>
</evidence>
<dbReference type="InterPro" id="IPR013968">
    <property type="entry name" value="PKS_KR"/>
</dbReference>
<dbReference type="SUPFAM" id="SSF53901">
    <property type="entry name" value="Thiolase-like"/>
    <property type="match status" value="1"/>
</dbReference>
<dbReference type="InterPro" id="IPR014030">
    <property type="entry name" value="Ketoacyl_synth_N"/>
</dbReference>
<reference evidence="12" key="1">
    <citation type="submission" date="2021-03" db="EMBL/GenBank/DDBJ databases">
        <authorList>
            <person name="Tagirdzhanova G."/>
        </authorList>
    </citation>
    <scope>NUCLEOTIDE SEQUENCE</scope>
</reference>
<dbReference type="InterPro" id="IPR006162">
    <property type="entry name" value="Ppantetheine_attach_site"/>
</dbReference>
<dbReference type="Gene3D" id="3.40.47.10">
    <property type="match status" value="1"/>
</dbReference>
<dbReference type="InterPro" id="IPR020806">
    <property type="entry name" value="PKS_PP-bd"/>
</dbReference>
<dbReference type="CDD" id="cd02440">
    <property type="entry name" value="AdoMet_MTases"/>
    <property type="match status" value="1"/>
</dbReference>
<dbReference type="InterPro" id="IPR016036">
    <property type="entry name" value="Malonyl_transacylase_ACP-bd"/>
</dbReference>
<dbReference type="SMART" id="SM00822">
    <property type="entry name" value="PKS_KR"/>
    <property type="match status" value="1"/>
</dbReference>
<dbReference type="Pfam" id="PF08240">
    <property type="entry name" value="ADH_N"/>
    <property type="match status" value="1"/>
</dbReference>
<dbReference type="Proteomes" id="UP000664534">
    <property type="component" value="Unassembled WGS sequence"/>
</dbReference>
<evidence type="ECO:0000256" key="8">
    <source>
        <dbReference type="PROSITE-ProRule" id="PRU01363"/>
    </source>
</evidence>
<feature type="region of interest" description="N-terminal hotdog fold" evidence="8">
    <location>
        <begin position="938"/>
        <end position="1066"/>
    </location>
</feature>
<dbReference type="GO" id="GO:0031177">
    <property type="term" value="F:phosphopantetheine binding"/>
    <property type="evidence" value="ECO:0007669"/>
    <property type="project" value="InterPro"/>
</dbReference>
<dbReference type="InterPro" id="IPR020807">
    <property type="entry name" value="PKS_DH"/>
</dbReference>
<evidence type="ECO:0000256" key="3">
    <source>
        <dbReference type="ARBA" id="ARBA00022603"/>
    </source>
</evidence>
<dbReference type="Gene3D" id="3.10.129.110">
    <property type="entry name" value="Polyketide synthase dehydratase"/>
    <property type="match status" value="1"/>
</dbReference>
<dbReference type="InterPro" id="IPR050091">
    <property type="entry name" value="PKS_NRPS_Biosynth_Enz"/>
</dbReference>
<dbReference type="InterPro" id="IPR036736">
    <property type="entry name" value="ACP-like_sf"/>
</dbReference>
<dbReference type="InterPro" id="IPR016039">
    <property type="entry name" value="Thiolase-like"/>
</dbReference>
<dbReference type="Pfam" id="PF14765">
    <property type="entry name" value="PS-DH"/>
    <property type="match status" value="1"/>
</dbReference>
<dbReference type="SUPFAM" id="SSF47336">
    <property type="entry name" value="ACP-like"/>
    <property type="match status" value="1"/>
</dbReference>
<dbReference type="Pfam" id="PF08659">
    <property type="entry name" value="KR"/>
    <property type="match status" value="1"/>
</dbReference>
<dbReference type="GO" id="GO:0008168">
    <property type="term" value="F:methyltransferase activity"/>
    <property type="evidence" value="ECO:0007669"/>
    <property type="project" value="UniProtKB-KW"/>
</dbReference>
<dbReference type="Pfam" id="PF02801">
    <property type="entry name" value="Ketoacyl-synt_C"/>
    <property type="match status" value="1"/>
</dbReference>
<dbReference type="InterPro" id="IPR014043">
    <property type="entry name" value="Acyl_transferase_dom"/>
</dbReference>
<dbReference type="SMART" id="SM00825">
    <property type="entry name" value="PKS_KS"/>
    <property type="match status" value="1"/>
</dbReference>
<dbReference type="GO" id="GO:0006633">
    <property type="term" value="P:fatty acid biosynthetic process"/>
    <property type="evidence" value="ECO:0007669"/>
    <property type="project" value="TreeGrafter"/>
</dbReference>
<dbReference type="CDD" id="cd00833">
    <property type="entry name" value="PKS"/>
    <property type="match status" value="1"/>
</dbReference>
<dbReference type="GO" id="GO:0004312">
    <property type="term" value="F:fatty acid synthase activity"/>
    <property type="evidence" value="ECO:0007669"/>
    <property type="project" value="TreeGrafter"/>
</dbReference>
<keyword evidence="1" id="KW-0596">Phosphopantetheine</keyword>
<dbReference type="InterPro" id="IPR042104">
    <property type="entry name" value="PKS_dehydratase_sf"/>
</dbReference>
<evidence type="ECO:0000256" key="9">
    <source>
        <dbReference type="SAM" id="MobiDB-lite"/>
    </source>
</evidence>
<dbReference type="InterPro" id="IPR001227">
    <property type="entry name" value="Ac_transferase_dom_sf"/>
</dbReference>
<evidence type="ECO:0000256" key="5">
    <source>
        <dbReference type="ARBA" id="ARBA00022857"/>
    </source>
</evidence>
<keyword evidence="4" id="KW-0808">Transferase</keyword>